<protein>
    <submittedName>
        <fullName evidence="1">Uncharacterized protein</fullName>
    </submittedName>
</protein>
<dbReference type="Proteomes" id="UP000828941">
    <property type="component" value="Chromosome 4"/>
</dbReference>
<gene>
    <name evidence="1" type="ORF">L6164_009851</name>
</gene>
<name>A0ACB9PRM6_BAUVA</name>
<keyword evidence="2" id="KW-1185">Reference proteome</keyword>
<sequence>MSFLRAALRSNYAFSALQKSNGLPFLLRVSPRWFSTSEAQQPPQDSTENPFFGTPDTGNSILFISSFHHYTGALTLEDWFGLWGLCHINF</sequence>
<comment type="caution">
    <text evidence="1">The sequence shown here is derived from an EMBL/GenBank/DDBJ whole genome shotgun (WGS) entry which is preliminary data.</text>
</comment>
<accession>A0ACB9PRM6</accession>
<proteinExistence type="predicted"/>
<organism evidence="1 2">
    <name type="scientific">Bauhinia variegata</name>
    <name type="common">Purple orchid tree</name>
    <name type="synonym">Phanera variegata</name>
    <dbReference type="NCBI Taxonomy" id="167791"/>
    <lineage>
        <taxon>Eukaryota</taxon>
        <taxon>Viridiplantae</taxon>
        <taxon>Streptophyta</taxon>
        <taxon>Embryophyta</taxon>
        <taxon>Tracheophyta</taxon>
        <taxon>Spermatophyta</taxon>
        <taxon>Magnoliopsida</taxon>
        <taxon>eudicotyledons</taxon>
        <taxon>Gunneridae</taxon>
        <taxon>Pentapetalae</taxon>
        <taxon>rosids</taxon>
        <taxon>fabids</taxon>
        <taxon>Fabales</taxon>
        <taxon>Fabaceae</taxon>
        <taxon>Cercidoideae</taxon>
        <taxon>Cercideae</taxon>
        <taxon>Bauhiniinae</taxon>
        <taxon>Bauhinia</taxon>
    </lineage>
</organism>
<reference evidence="1 2" key="1">
    <citation type="journal article" date="2022" name="DNA Res.">
        <title>Chromosomal-level genome assembly of the orchid tree Bauhinia variegata (Leguminosae; Cercidoideae) supports the allotetraploid origin hypothesis of Bauhinia.</title>
        <authorList>
            <person name="Zhong Y."/>
            <person name="Chen Y."/>
            <person name="Zheng D."/>
            <person name="Pang J."/>
            <person name="Liu Y."/>
            <person name="Luo S."/>
            <person name="Meng S."/>
            <person name="Qian L."/>
            <person name="Wei D."/>
            <person name="Dai S."/>
            <person name="Zhou R."/>
        </authorList>
    </citation>
    <scope>NUCLEOTIDE SEQUENCE [LARGE SCALE GENOMIC DNA]</scope>
    <source>
        <strain evidence="1">BV-YZ2020</strain>
    </source>
</reference>
<evidence type="ECO:0000313" key="2">
    <source>
        <dbReference type="Proteomes" id="UP000828941"/>
    </source>
</evidence>
<dbReference type="EMBL" id="CM039429">
    <property type="protein sequence ID" value="KAI4349235.1"/>
    <property type="molecule type" value="Genomic_DNA"/>
</dbReference>
<evidence type="ECO:0000313" key="1">
    <source>
        <dbReference type="EMBL" id="KAI4349235.1"/>
    </source>
</evidence>